<name>A0AAD7N624_9AGAR</name>
<sequence>MSATAIVIPPQTSPPFALRRKRATIACLSCRRRKIRCVLSEHSAKNPSERSTKNPCQRCKKRKLPCVYIPISETEEDCSSSARSTPSTAPPAWINGDPHLPVTWPPRTEAADVPGNFAAPPLAYTGPSPMNRRPRYFDVPLPHLNDRMPPPVDPSHSDRASARDPLSYFLGAESTQLPLVPRLCENYADSIGPERRGLKYGAYYLPYPLAHRDTFSSSLTGWNSHVQPVNDTAFTLGHHTMRIHSTVLPPVSLWPRVGMASYDTLRRCAISSGRRAINMTKAHDAVLDFGVRDLAIAGMMSRAGEPTIGTTFVFFLDSQKGSFPTCILSGGLNQLAMGTRAL</sequence>
<dbReference type="SMART" id="SM00066">
    <property type="entry name" value="GAL4"/>
    <property type="match status" value="1"/>
</dbReference>
<keyword evidence="1" id="KW-0539">Nucleus</keyword>
<reference evidence="3" key="1">
    <citation type="submission" date="2023-03" db="EMBL/GenBank/DDBJ databases">
        <title>Massive genome expansion in bonnet fungi (Mycena s.s.) driven by repeated elements and novel gene families across ecological guilds.</title>
        <authorList>
            <consortium name="Lawrence Berkeley National Laboratory"/>
            <person name="Harder C.B."/>
            <person name="Miyauchi S."/>
            <person name="Viragh M."/>
            <person name="Kuo A."/>
            <person name="Thoen E."/>
            <person name="Andreopoulos B."/>
            <person name="Lu D."/>
            <person name="Skrede I."/>
            <person name="Drula E."/>
            <person name="Henrissat B."/>
            <person name="Morin E."/>
            <person name="Kohler A."/>
            <person name="Barry K."/>
            <person name="LaButti K."/>
            <person name="Morin E."/>
            <person name="Salamov A."/>
            <person name="Lipzen A."/>
            <person name="Mereny Z."/>
            <person name="Hegedus B."/>
            <person name="Baldrian P."/>
            <person name="Stursova M."/>
            <person name="Weitz H."/>
            <person name="Taylor A."/>
            <person name="Grigoriev I.V."/>
            <person name="Nagy L.G."/>
            <person name="Martin F."/>
            <person name="Kauserud H."/>
        </authorList>
    </citation>
    <scope>NUCLEOTIDE SEQUENCE</scope>
    <source>
        <strain evidence="3">CBHHK188m</strain>
    </source>
</reference>
<dbReference type="GO" id="GO:0008270">
    <property type="term" value="F:zinc ion binding"/>
    <property type="evidence" value="ECO:0007669"/>
    <property type="project" value="InterPro"/>
</dbReference>
<accession>A0AAD7N624</accession>
<dbReference type="GO" id="GO:0000981">
    <property type="term" value="F:DNA-binding transcription factor activity, RNA polymerase II-specific"/>
    <property type="evidence" value="ECO:0007669"/>
    <property type="project" value="InterPro"/>
</dbReference>
<dbReference type="AlphaFoldDB" id="A0AAD7N624"/>
<evidence type="ECO:0000313" key="4">
    <source>
        <dbReference type="Proteomes" id="UP001215280"/>
    </source>
</evidence>
<protein>
    <recommendedName>
        <fullName evidence="2">Zn(2)-C6 fungal-type domain-containing protein</fullName>
    </recommendedName>
</protein>
<dbReference type="InterPro" id="IPR050797">
    <property type="entry name" value="Carb_Metab_Trans_Reg"/>
</dbReference>
<dbReference type="InterPro" id="IPR036864">
    <property type="entry name" value="Zn2-C6_fun-type_DNA-bd_sf"/>
</dbReference>
<evidence type="ECO:0000256" key="1">
    <source>
        <dbReference type="ARBA" id="ARBA00023242"/>
    </source>
</evidence>
<organism evidence="3 4">
    <name type="scientific">Mycena maculata</name>
    <dbReference type="NCBI Taxonomy" id="230809"/>
    <lineage>
        <taxon>Eukaryota</taxon>
        <taxon>Fungi</taxon>
        <taxon>Dikarya</taxon>
        <taxon>Basidiomycota</taxon>
        <taxon>Agaricomycotina</taxon>
        <taxon>Agaricomycetes</taxon>
        <taxon>Agaricomycetidae</taxon>
        <taxon>Agaricales</taxon>
        <taxon>Marasmiineae</taxon>
        <taxon>Mycenaceae</taxon>
        <taxon>Mycena</taxon>
    </lineage>
</organism>
<dbReference type="CDD" id="cd00067">
    <property type="entry name" value="GAL4"/>
    <property type="match status" value="1"/>
</dbReference>
<dbReference type="PROSITE" id="PS50048">
    <property type="entry name" value="ZN2_CY6_FUNGAL_2"/>
    <property type="match status" value="1"/>
</dbReference>
<dbReference type="Gene3D" id="4.10.240.10">
    <property type="entry name" value="Zn(2)-C6 fungal-type DNA-binding domain"/>
    <property type="match status" value="1"/>
</dbReference>
<evidence type="ECO:0000313" key="3">
    <source>
        <dbReference type="EMBL" id="KAJ7747133.1"/>
    </source>
</evidence>
<dbReference type="InterPro" id="IPR001138">
    <property type="entry name" value="Zn2Cys6_DnaBD"/>
</dbReference>
<comment type="caution">
    <text evidence="3">The sequence shown here is derived from an EMBL/GenBank/DDBJ whole genome shotgun (WGS) entry which is preliminary data.</text>
</comment>
<feature type="domain" description="Zn(2)-C6 fungal-type" evidence="2">
    <location>
        <begin position="26"/>
        <end position="68"/>
    </location>
</feature>
<keyword evidence="4" id="KW-1185">Reference proteome</keyword>
<dbReference type="EMBL" id="JARJLG010000095">
    <property type="protein sequence ID" value="KAJ7747133.1"/>
    <property type="molecule type" value="Genomic_DNA"/>
</dbReference>
<proteinExistence type="predicted"/>
<evidence type="ECO:0000259" key="2">
    <source>
        <dbReference type="PROSITE" id="PS50048"/>
    </source>
</evidence>
<gene>
    <name evidence="3" type="ORF">DFH07DRAFT_776088</name>
</gene>
<dbReference type="Proteomes" id="UP001215280">
    <property type="component" value="Unassembled WGS sequence"/>
</dbReference>
<dbReference type="SUPFAM" id="SSF57701">
    <property type="entry name" value="Zn2/Cys6 DNA-binding domain"/>
    <property type="match status" value="1"/>
</dbReference>
<dbReference type="PANTHER" id="PTHR31668">
    <property type="entry name" value="GLUCOSE TRANSPORT TRANSCRIPTION REGULATOR RGT1-RELATED-RELATED"/>
    <property type="match status" value="1"/>
</dbReference>